<dbReference type="Proteomes" id="UP000606274">
    <property type="component" value="Unassembled WGS sequence"/>
</dbReference>
<dbReference type="EMBL" id="JABFDY010000010">
    <property type="protein sequence ID" value="KAF7702481.1"/>
    <property type="molecule type" value="Genomic_DNA"/>
</dbReference>
<organism evidence="2 3">
    <name type="scientific">Silurus meridionalis</name>
    <name type="common">Southern catfish</name>
    <name type="synonym">Silurus soldatovi meridionalis</name>
    <dbReference type="NCBI Taxonomy" id="175797"/>
    <lineage>
        <taxon>Eukaryota</taxon>
        <taxon>Metazoa</taxon>
        <taxon>Chordata</taxon>
        <taxon>Craniata</taxon>
        <taxon>Vertebrata</taxon>
        <taxon>Euteleostomi</taxon>
        <taxon>Actinopterygii</taxon>
        <taxon>Neopterygii</taxon>
        <taxon>Teleostei</taxon>
        <taxon>Ostariophysi</taxon>
        <taxon>Siluriformes</taxon>
        <taxon>Siluridae</taxon>
        <taxon>Silurus</taxon>
    </lineage>
</organism>
<reference evidence="2" key="1">
    <citation type="submission" date="2020-08" db="EMBL/GenBank/DDBJ databases">
        <title>Chromosome-level assembly of Southern catfish (Silurus meridionalis) provides insights into visual adaptation to the nocturnal and benthic lifestyles.</title>
        <authorList>
            <person name="Zhang Y."/>
            <person name="Wang D."/>
            <person name="Peng Z."/>
        </authorList>
    </citation>
    <scope>NUCLEOTIDE SEQUENCE</scope>
    <source>
        <strain evidence="2">SWU-2019-XX</strain>
        <tissue evidence="2">Muscle</tissue>
    </source>
</reference>
<feature type="region of interest" description="Disordered" evidence="1">
    <location>
        <begin position="143"/>
        <end position="168"/>
    </location>
</feature>
<proteinExistence type="predicted"/>
<gene>
    <name evidence="2" type="ORF">HF521_001764</name>
</gene>
<sequence>MGTLGTPQIRYLRTMAPDEAIKTSTLHPQDPGGDDRRSHIPGEASCPTMSTGHIDFFPSALPPPAHDIRLCARPTERQNKAENYENFLPRRPLKLAPIELPVEVQEAQREKIRSIWKEDEKPELGSHGKTLLLPVNQMTVGQRSGKKGQVQTPIQSGHIDIGQSDRRKARRFKIHRAQQLDEDQSKSRFSSED</sequence>
<dbReference type="AlphaFoldDB" id="A0A8T0BA31"/>
<evidence type="ECO:0000256" key="1">
    <source>
        <dbReference type="SAM" id="MobiDB-lite"/>
    </source>
</evidence>
<protein>
    <submittedName>
        <fullName evidence="2">Uncharacterized protein</fullName>
    </submittedName>
</protein>
<name>A0A8T0BA31_SILME</name>
<evidence type="ECO:0000313" key="3">
    <source>
        <dbReference type="Proteomes" id="UP000606274"/>
    </source>
</evidence>
<keyword evidence="3" id="KW-1185">Reference proteome</keyword>
<evidence type="ECO:0000313" key="2">
    <source>
        <dbReference type="EMBL" id="KAF7702481.1"/>
    </source>
</evidence>
<feature type="region of interest" description="Disordered" evidence="1">
    <location>
        <begin position="1"/>
        <end position="51"/>
    </location>
</feature>
<accession>A0A8T0BA31</accession>
<comment type="caution">
    <text evidence="2">The sequence shown here is derived from an EMBL/GenBank/DDBJ whole genome shotgun (WGS) entry which is preliminary data.</text>
</comment>